<dbReference type="OrthoDB" id="2571149at2759"/>
<evidence type="ECO:0000313" key="2">
    <source>
        <dbReference type="EMBL" id="KZP10435.1"/>
    </source>
</evidence>
<gene>
    <name evidence="2" type="ORF">FIBSPDRAFT_899770</name>
</gene>
<protein>
    <submittedName>
        <fullName evidence="2">Uncharacterized protein</fullName>
    </submittedName>
</protein>
<dbReference type="EMBL" id="KV417680">
    <property type="protein sequence ID" value="KZP10435.1"/>
    <property type="molecule type" value="Genomic_DNA"/>
</dbReference>
<name>A0A165ZCA4_9AGAM</name>
<evidence type="ECO:0000256" key="1">
    <source>
        <dbReference type="SAM" id="MobiDB-lite"/>
    </source>
</evidence>
<dbReference type="STRING" id="436010.A0A165ZCA4"/>
<keyword evidence="3" id="KW-1185">Reference proteome</keyword>
<accession>A0A165ZCA4</accession>
<dbReference type="AlphaFoldDB" id="A0A165ZCA4"/>
<organism evidence="2 3">
    <name type="scientific">Athelia psychrophila</name>
    <dbReference type="NCBI Taxonomy" id="1759441"/>
    <lineage>
        <taxon>Eukaryota</taxon>
        <taxon>Fungi</taxon>
        <taxon>Dikarya</taxon>
        <taxon>Basidiomycota</taxon>
        <taxon>Agaricomycotina</taxon>
        <taxon>Agaricomycetes</taxon>
        <taxon>Agaricomycetidae</taxon>
        <taxon>Atheliales</taxon>
        <taxon>Atheliaceae</taxon>
        <taxon>Athelia</taxon>
    </lineage>
</organism>
<reference evidence="2 3" key="1">
    <citation type="journal article" date="2016" name="Mol. Biol. Evol.">
        <title>Comparative Genomics of Early-Diverging Mushroom-Forming Fungi Provides Insights into the Origins of Lignocellulose Decay Capabilities.</title>
        <authorList>
            <person name="Nagy L.G."/>
            <person name="Riley R."/>
            <person name="Tritt A."/>
            <person name="Adam C."/>
            <person name="Daum C."/>
            <person name="Floudas D."/>
            <person name="Sun H."/>
            <person name="Yadav J.S."/>
            <person name="Pangilinan J."/>
            <person name="Larsson K.H."/>
            <person name="Matsuura K."/>
            <person name="Barry K."/>
            <person name="Labutti K."/>
            <person name="Kuo R."/>
            <person name="Ohm R.A."/>
            <person name="Bhattacharya S.S."/>
            <person name="Shirouzu T."/>
            <person name="Yoshinaga Y."/>
            <person name="Martin F.M."/>
            <person name="Grigoriev I.V."/>
            <person name="Hibbett D.S."/>
        </authorList>
    </citation>
    <scope>NUCLEOTIDE SEQUENCE [LARGE SCALE GENOMIC DNA]</scope>
    <source>
        <strain evidence="2 3">CBS 109695</strain>
    </source>
</reference>
<feature type="region of interest" description="Disordered" evidence="1">
    <location>
        <begin position="170"/>
        <end position="199"/>
    </location>
</feature>
<evidence type="ECO:0000313" key="3">
    <source>
        <dbReference type="Proteomes" id="UP000076532"/>
    </source>
</evidence>
<feature type="compositionally biased region" description="Basic and acidic residues" evidence="1">
    <location>
        <begin position="172"/>
        <end position="199"/>
    </location>
</feature>
<sequence>MDIVLRPDERGFRGQQSRSDLEWECSCGVMNISQTQRLRAQNSCKDTRYERIPHAKREKERWKDRFREQLPIHISGIIHRRRKARERQIEHGRESQEWRWVLKREAEFEAALSVQAQADGAAMESVYALHHSQWVEPLKAKYDTILQTYRRDEARLHSLVHAPPAHVLARMSGEDRRMDKVARSGSGSKREDGAPEARSALEDILDRLRAENERRRQSDEDDSTARCLPDSQYRFTRGSDHDYGSVTGYNCVDILSNRLESHHRWLQRLLDQLRRGTPVPALSSSTSSRLTAQAERLKGRYLEIAVFHERTGEVIDIIISTYHDAAQIRLSLTASCVLMWTPRLDGQAFTFRQFAARYSKKFGVAKKKTMRKL</sequence>
<proteinExistence type="predicted"/>
<dbReference type="Proteomes" id="UP000076532">
    <property type="component" value="Unassembled WGS sequence"/>
</dbReference>